<protein>
    <submittedName>
        <fullName evidence="7">TetR/AcrR family transcriptional regulator</fullName>
    </submittedName>
</protein>
<feature type="domain" description="HTH tetR-type" evidence="6">
    <location>
        <begin position="23"/>
        <end position="83"/>
    </location>
</feature>
<gene>
    <name evidence="7" type="ORF">MTR65_03145</name>
</gene>
<dbReference type="InterPro" id="IPR039538">
    <property type="entry name" value="BetI_C"/>
</dbReference>
<keyword evidence="1" id="KW-0678">Repressor</keyword>
<proteinExistence type="predicted"/>
<keyword evidence="8" id="KW-1185">Reference proteome</keyword>
<organism evidence="7 8">
    <name type="scientific">Novosphingobium mangrovi</name>
    <name type="common">ex Hu et al. 2023</name>
    <dbReference type="NCBI Taxonomy" id="2930094"/>
    <lineage>
        <taxon>Bacteria</taxon>
        <taxon>Pseudomonadati</taxon>
        <taxon>Pseudomonadota</taxon>
        <taxon>Alphaproteobacteria</taxon>
        <taxon>Sphingomonadales</taxon>
        <taxon>Sphingomonadaceae</taxon>
        <taxon>Novosphingobium</taxon>
    </lineage>
</organism>
<dbReference type="RefSeq" id="WP_243796959.1">
    <property type="nucleotide sequence ID" value="NZ_JALHAT010000003.1"/>
</dbReference>
<dbReference type="PANTHER" id="PTHR47506:SF6">
    <property type="entry name" value="HTH-TYPE TRANSCRIPTIONAL REPRESSOR NEMR"/>
    <property type="match status" value="1"/>
</dbReference>
<dbReference type="InterPro" id="IPR001647">
    <property type="entry name" value="HTH_TetR"/>
</dbReference>
<dbReference type="Gene3D" id="1.10.357.10">
    <property type="entry name" value="Tetracycline Repressor, domain 2"/>
    <property type="match status" value="1"/>
</dbReference>
<sequence length="206" mass="22387">MPDAAASPLDARTPRRRGYAKGAAKREAILRGVMELMNRAGYTRQSLRDIGEALGMEPAHILYYFANREDLLQSVIELWDSDSIPSLRETGTRAAPPSLDLFVEAVSRNVGAPGMGHLFLAFAAEAVDPEHSAHAFFKQRVDRVQHDLAEAIREGQSRGDIKPGLDPDQSARHLMALADGLQLQALLQARGDVIADLRAAINALAA</sequence>
<dbReference type="SUPFAM" id="SSF46689">
    <property type="entry name" value="Homeodomain-like"/>
    <property type="match status" value="1"/>
</dbReference>
<dbReference type="PROSITE" id="PS50977">
    <property type="entry name" value="HTH_TETR_2"/>
    <property type="match status" value="1"/>
</dbReference>
<feature type="DNA-binding region" description="H-T-H motif" evidence="5">
    <location>
        <begin position="46"/>
        <end position="65"/>
    </location>
</feature>
<evidence type="ECO:0000256" key="2">
    <source>
        <dbReference type="ARBA" id="ARBA00023015"/>
    </source>
</evidence>
<dbReference type="Proteomes" id="UP001162802">
    <property type="component" value="Unassembled WGS sequence"/>
</dbReference>
<evidence type="ECO:0000313" key="8">
    <source>
        <dbReference type="Proteomes" id="UP001162802"/>
    </source>
</evidence>
<dbReference type="InterPro" id="IPR009057">
    <property type="entry name" value="Homeodomain-like_sf"/>
</dbReference>
<evidence type="ECO:0000256" key="4">
    <source>
        <dbReference type="ARBA" id="ARBA00023163"/>
    </source>
</evidence>
<evidence type="ECO:0000256" key="3">
    <source>
        <dbReference type="ARBA" id="ARBA00023125"/>
    </source>
</evidence>
<dbReference type="Pfam" id="PF13977">
    <property type="entry name" value="TetR_C_6"/>
    <property type="match status" value="1"/>
</dbReference>
<evidence type="ECO:0000256" key="5">
    <source>
        <dbReference type="PROSITE-ProRule" id="PRU00335"/>
    </source>
</evidence>
<evidence type="ECO:0000259" key="6">
    <source>
        <dbReference type="PROSITE" id="PS50977"/>
    </source>
</evidence>
<reference evidence="7" key="1">
    <citation type="submission" date="2022-03" db="EMBL/GenBank/DDBJ databases">
        <title>Identification of a novel bacterium isolated from mangrove sediments.</title>
        <authorList>
            <person name="Pan X."/>
        </authorList>
    </citation>
    <scope>NUCLEOTIDE SEQUENCE</scope>
    <source>
        <strain evidence="7">B2637</strain>
    </source>
</reference>
<evidence type="ECO:0000256" key="1">
    <source>
        <dbReference type="ARBA" id="ARBA00022491"/>
    </source>
</evidence>
<dbReference type="Pfam" id="PF00440">
    <property type="entry name" value="TetR_N"/>
    <property type="match status" value="1"/>
</dbReference>
<accession>A0ABT0A902</accession>
<dbReference type="SUPFAM" id="SSF48498">
    <property type="entry name" value="Tetracyclin repressor-like, C-terminal domain"/>
    <property type="match status" value="1"/>
</dbReference>
<keyword evidence="2" id="KW-0805">Transcription regulation</keyword>
<dbReference type="EMBL" id="JALHAT010000003">
    <property type="protein sequence ID" value="MCJ1959676.1"/>
    <property type="molecule type" value="Genomic_DNA"/>
</dbReference>
<dbReference type="InterPro" id="IPR036271">
    <property type="entry name" value="Tet_transcr_reg_TetR-rel_C_sf"/>
</dbReference>
<keyword evidence="4" id="KW-0804">Transcription</keyword>
<keyword evidence="3 5" id="KW-0238">DNA-binding</keyword>
<comment type="caution">
    <text evidence="7">The sequence shown here is derived from an EMBL/GenBank/DDBJ whole genome shotgun (WGS) entry which is preliminary data.</text>
</comment>
<dbReference type="PANTHER" id="PTHR47506">
    <property type="entry name" value="TRANSCRIPTIONAL REGULATORY PROTEIN"/>
    <property type="match status" value="1"/>
</dbReference>
<name>A0ABT0A902_9SPHN</name>
<evidence type="ECO:0000313" key="7">
    <source>
        <dbReference type="EMBL" id="MCJ1959676.1"/>
    </source>
</evidence>